<dbReference type="SUPFAM" id="SSF56112">
    <property type="entry name" value="Protein kinase-like (PK-like)"/>
    <property type="match status" value="1"/>
</dbReference>
<dbReference type="KEGG" id="vg:15613131"/>
<dbReference type="PROSITE" id="PS00108">
    <property type="entry name" value="PROTEIN_KINASE_ST"/>
    <property type="match status" value="1"/>
</dbReference>
<protein>
    <submittedName>
        <fullName evidence="2">Ser/thr kinase (Cop-B1R)</fullName>
    </submittedName>
</protein>
<dbReference type="InterPro" id="IPR011009">
    <property type="entry name" value="Kinase-like_dom_sf"/>
</dbReference>
<dbReference type="Gene3D" id="1.10.510.10">
    <property type="entry name" value="Transferase(Phosphotransferase) domain 1"/>
    <property type="match status" value="1"/>
</dbReference>
<keyword evidence="3" id="KW-1185">Reference proteome</keyword>
<name>A0A916P1A5_CBEPV</name>
<dbReference type="EMBL" id="HF679132">
    <property type="protein sequence ID" value="CCU55709.1"/>
    <property type="molecule type" value="Genomic_DNA"/>
</dbReference>
<dbReference type="SMART" id="SM00220">
    <property type="entry name" value="S_TKc"/>
    <property type="match status" value="1"/>
</dbReference>
<reference evidence="2" key="1">
    <citation type="journal article" date="2013" name="J. Virol.">
        <title>New Insights into the Evolution of Entomopoxvirinae from the Complete Genome Sequences of Four Entomopoxviruses Infecting Adoxophyes honmai, Choristoneura biennis, Choristoneura rosaceana, and Mythimna separata.</title>
        <authorList>
            <person name="Theze J."/>
            <person name="Takatsuka J."/>
            <person name="Li Z."/>
            <person name="Gallais J."/>
            <person name="Doucet D."/>
            <person name="Arif B."/>
            <person name="Nakai M."/>
            <person name="Herniou E.A."/>
        </authorList>
    </citation>
    <scope>NUCLEOTIDE SEQUENCE</scope>
</reference>
<organism evidence="2 3">
    <name type="scientific">Choristoneura biennis entomopoxvirus</name>
    <name type="common">CbEPV</name>
    <dbReference type="NCBI Taxonomy" id="10288"/>
    <lineage>
        <taxon>Viruses</taxon>
        <taxon>Varidnaviria</taxon>
        <taxon>Bamfordvirae</taxon>
        <taxon>Nucleocytoviricota</taxon>
        <taxon>Pokkesviricetes</taxon>
        <taxon>Chitovirales</taxon>
        <taxon>Poxviridae</taxon>
        <taxon>Entomopoxvirinae</taxon>
        <taxon>Betaentomopoxvirus</taxon>
        <taxon>Betaentomopoxvirus cbiennis</taxon>
    </lineage>
</organism>
<evidence type="ECO:0000259" key="1">
    <source>
        <dbReference type="PROSITE" id="PS50011"/>
    </source>
</evidence>
<dbReference type="InterPro" id="IPR000719">
    <property type="entry name" value="Prot_kinase_dom"/>
</dbReference>
<dbReference type="PANTHER" id="PTHR44167">
    <property type="entry name" value="OVARIAN-SPECIFIC SERINE/THREONINE-PROTEIN KINASE LOK-RELATED"/>
    <property type="match status" value="1"/>
</dbReference>
<dbReference type="Proteomes" id="UP000792220">
    <property type="component" value="Genome"/>
</dbReference>
<dbReference type="GO" id="GO:0004674">
    <property type="term" value="F:protein serine/threonine kinase activity"/>
    <property type="evidence" value="ECO:0007669"/>
    <property type="project" value="TreeGrafter"/>
</dbReference>
<feature type="domain" description="Protein kinase" evidence="1">
    <location>
        <begin position="7"/>
        <end position="257"/>
    </location>
</feature>
<accession>A0A916P1A5</accession>
<dbReference type="GeneID" id="15613131"/>
<evidence type="ECO:0000313" key="2">
    <source>
        <dbReference type="EMBL" id="CCU55709.1"/>
    </source>
</evidence>
<proteinExistence type="predicted"/>
<keyword evidence="2" id="KW-0808">Transferase</keyword>
<organismHost>
    <name type="scientific">Choristoneura fumiferana</name>
    <name type="common">Spruce budworm moth</name>
    <name type="synonym">Archips fumiferana</name>
    <dbReference type="NCBI Taxonomy" id="7141"/>
</organismHost>
<dbReference type="GO" id="GO:0005524">
    <property type="term" value="F:ATP binding"/>
    <property type="evidence" value="ECO:0007669"/>
    <property type="project" value="InterPro"/>
</dbReference>
<dbReference type="PANTHER" id="PTHR44167:SF24">
    <property type="entry name" value="SERINE_THREONINE-PROTEIN KINASE CHK2"/>
    <property type="match status" value="1"/>
</dbReference>
<dbReference type="OrthoDB" id="8955at10239"/>
<gene>
    <name evidence="2" type="ORF">CHBEV_141</name>
</gene>
<dbReference type="Pfam" id="PF00069">
    <property type="entry name" value="Pkinase"/>
    <property type="match status" value="1"/>
</dbReference>
<evidence type="ECO:0000313" key="3">
    <source>
        <dbReference type="Proteomes" id="UP000792220"/>
    </source>
</evidence>
<dbReference type="PROSITE" id="PS50011">
    <property type="entry name" value="PROTEIN_KINASE_DOM"/>
    <property type="match status" value="1"/>
</dbReference>
<dbReference type="RefSeq" id="YP_008004211.1">
    <property type="nucleotide sequence ID" value="NC_021248.1"/>
</dbReference>
<dbReference type="InterPro" id="IPR008271">
    <property type="entry name" value="Ser/Thr_kinase_AS"/>
</dbReference>
<keyword evidence="2" id="KW-0418">Kinase</keyword>
<sequence>MPPYNNIIHECHINDGTFGQVHKFKMGSKTLAIKFFKNDIYFKHELDVLKYIKNNIYKNDNNANICFLNYYREAKNENNLSYIAFDYYDYDLLTYKNNFVLNDSDILEICLQICNGLKYLHKIKIVHCDLKPENILCGYKQGRLNIGITDFGLSYYENQTITNEIVTKYYRSPELIYAIKNKFILIKPSIDMWSFGIIIYYLKYNDVLPNNIYHINEYIKNNPIKQMQNLESIINRLLQYEQNRYDSSAIYVELKYLQSYNLYIVL</sequence>